<proteinExistence type="predicted"/>
<comment type="caution">
    <text evidence="1">The sequence shown here is derived from an EMBL/GenBank/DDBJ whole genome shotgun (WGS) entry which is preliminary data.</text>
</comment>
<gene>
    <name evidence="1" type="ORF">S01H1_63402</name>
</gene>
<protein>
    <submittedName>
        <fullName evidence="1">Uncharacterized protein</fullName>
    </submittedName>
</protein>
<evidence type="ECO:0000313" key="1">
    <source>
        <dbReference type="EMBL" id="GAG35290.1"/>
    </source>
</evidence>
<dbReference type="EMBL" id="BARS01041719">
    <property type="protein sequence ID" value="GAG35290.1"/>
    <property type="molecule type" value="Genomic_DNA"/>
</dbReference>
<sequence length="155" mass="17356">MSTIDSMVRRYFQWKRDLGAPGLNPIEQEGFIESPECGCTPLKHLTTDAYPVCGHCGTPWAQVAAVRLRGTFQRSPRINPEARLAGWIDIGVVVGAFMHERRQLAEVVLRRIEMGQSLRAIAAELGCSVRRVREAEDQGRRELTSRFVSAGFDIT</sequence>
<dbReference type="InterPro" id="IPR013324">
    <property type="entry name" value="RNA_pol_sigma_r3/r4-like"/>
</dbReference>
<dbReference type="SUPFAM" id="SSF88659">
    <property type="entry name" value="Sigma3 and sigma4 domains of RNA polymerase sigma factors"/>
    <property type="match status" value="1"/>
</dbReference>
<name>X0WX58_9ZZZZ</name>
<reference evidence="1" key="1">
    <citation type="journal article" date="2014" name="Front. Microbiol.">
        <title>High frequency of phylogenetically diverse reductive dehalogenase-homologous genes in deep subseafloor sedimentary metagenomes.</title>
        <authorList>
            <person name="Kawai M."/>
            <person name="Futagami T."/>
            <person name="Toyoda A."/>
            <person name="Takaki Y."/>
            <person name="Nishi S."/>
            <person name="Hori S."/>
            <person name="Arai W."/>
            <person name="Tsubouchi T."/>
            <person name="Morono Y."/>
            <person name="Uchiyama I."/>
            <person name="Ito T."/>
            <person name="Fujiyama A."/>
            <person name="Inagaki F."/>
            <person name="Takami H."/>
        </authorList>
    </citation>
    <scope>NUCLEOTIDE SEQUENCE</scope>
    <source>
        <strain evidence="1">Expedition CK06-06</strain>
    </source>
</reference>
<accession>X0WX58</accession>
<dbReference type="AlphaFoldDB" id="X0WX58"/>
<organism evidence="1">
    <name type="scientific">marine sediment metagenome</name>
    <dbReference type="NCBI Taxonomy" id="412755"/>
    <lineage>
        <taxon>unclassified sequences</taxon>
        <taxon>metagenomes</taxon>
        <taxon>ecological metagenomes</taxon>
    </lineage>
</organism>